<sequence>MSIPSRKLQLDGCLDDSLVWLTNNSIQPCVALCGTQALRENFHQHCNFDQVKVIECEHNDTFVEHTIDSDDECSDIDVAPEEPMGIIGPNWFSNRMYFVPAVSVLIFEWPVEISFEELKREVVGKVKTFKLNNSSRDLHPMVAILKISSAPLEDDILLERQLMSLRSDLSLSEDYLVLIPSFRLAQVVQSVGLQIKDNAVAVYGTAVKTLKRKRSRLSRNSPINTLIRYHIKLGFYEMLIHDNHSALRCFTTAHQDLCGKAPVTTFELIEIRSIGLVLNALICQILTLSEDIPGVLDQFERHIKSTMPITVNDNYSKQLHFMLEKWIQQEYGVMALLLRDYPPQCFRFLFSSGNAAVRRVEHPLGLHDLEKHYVEQLLELSHKPPFFYGQVPRYDQFELDNGIAADLFMLLESQYRRSPNILTLMTAAHNLLLSLPKRRKRQVAISESRIARQLVRESKFSAALPLFQKILQTLRDGSWADCLISTLRAALVAAIEIKSFSDAIKFQCELIAVLPEGQSMTLHKEFLALAKQASGVVDLSSTGILSAFQANSVLTIFSKFPSSVSFKRITVFDASETESCLACSDLTISKSSPLSLDLSMSGASFAIFSLESVSLRIEIARTSQIAHVLQEVSCSLQSAVTSCVAYEYVPITFALTHFKGYSRYTLSCSMSKCLLDSSTLEPVGDGRSLAIDQTCSLERETFSISAILYCTSPGSVNVVVALFGDERDPFEHVSTFTVQDPFQISVSWMSYSLEKAENKSDDSSLIANSPSLVHLQLCNAATFKISVVEVIFAVNLDIFPTSAPVANISKELSPNDAVTCCFSVIPTGICISQRPGQILVKWRRCADATLQTFVSNAIPVVTVYSRMLSVDMIYPDPDTCVLGKPFILGVNITSRLYLSTKINVLVDVARSSFHLSGPIKSSVFVPIGGQLLLQWTLYPLKTGTVQLPHIRLSTESNPSLLDPDALVTVFVRSCEVS</sequence>
<organism evidence="1">
    <name type="scientific">Spongospora subterranea</name>
    <dbReference type="NCBI Taxonomy" id="70186"/>
    <lineage>
        <taxon>Eukaryota</taxon>
        <taxon>Sar</taxon>
        <taxon>Rhizaria</taxon>
        <taxon>Endomyxa</taxon>
        <taxon>Phytomyxea</taxon>
        <taxon>Plasmodiophorida</taxon>
        <taxon>Plasmodiophoridae</taxon>
        <taxon>Spongospora</taxon>
    </lineage>
</organism>
<protein>
    <recommendedName>
        <fullName evidence="2">Trafficking protein particle complex subunit 11 domain-containing protein</fullName>
    </recommendedName>
</protein>
<evidence type="ECO:0008006" key="2">
    <source>
        <dbReference type="Google" id="ProtNLM"/>
    </source>
</evidence>
<dbReference type="AlphaFoldDB" id="A0A0H5RPM4"/>
<name>A0A0H5RPM4_9EUKA</name>
<dbReference type="PANTHER" id="PTHR14374:SF0">
    <property type="entry name" value="TRAFFICKING PROTEIN PARTICLE COMPLEX SUBUNIT 11"/>
    <property type="match status" value="1"/>
</dbReference>
<dbReference type="EMBL" id="HACM01010232">
    <property type="protein sequence ID" value="CRZ10674.1"/>
    <property type="molecule type" value="Transcribed_RNA"/>
</dbReference>
<dbReference type="PANTHER" id="PTHR14374">
    <property type="entry name" value="FOIE GRAS"/>
    <property type="match status" value="1"/>
</dbReference>
<accession>A0A0H5RPM4</accession>
<proteinExistence type="predicted"/>
<evidence type="ECO:0000313" key="1">
    <source>
        <dbReference type="EMBL" id="CRZ10674.1"/>
    </source>
</evidence>
<reference evidence="1" key="1">
    <citation type="submission" date="2015-04" db="EMBL/GenBank/DDBJ databases">
        <title>The genome sequence of the plant pathogenic Rhizarian Plasmodiophora brassicae reveals insights in its biotrophic life cycle and the origin of chitin synthesis.</title>
        <authorList>
            <person name="Schwelm A."/>
            <person name="Fogelqvist J."/>
            <person name="Knaust A."/>
            <person name="Julke S."/>
            <person name="Lilja T."/>
            <person name="Dhandapani V."/>
            <person name="Bonilla-Rosso G."/>
            <person name="Karlsson M."/>
            <person name="Shevchenko A."/>
            <person name="Choi S.R."/>
            <person name="Kim H.G."/>
            <person name="Park J.Y."/>
            <person name="Lim Y.P."/>
            <person name="Ludwig-Muller J."/>
            <person name="Dixelius C."/>
        </authorList>
    </citation>
    <scope>NUCLEOTIDE SEQUENCE</scope>
    <source>
        <tissue evidence="1">Potato root galls</tissue>
    </source>
</reference>